<dbReference type="AlphaFoldDB" id="A0A1X0Y636"/>
<sequence>MNGFDYQKDAENIVTISMDLPGQPVNTINKAFIDGLEATLQRLERDEVAGVILTSGKDSFLAGGDLKEISALSADTLPAFAATLQRLKSCLRRLETLDKPVVAAINSTALGGGYELCLACHHRIALRDDKSRIGLPEVSLGLLPGGGGIVRLVRLLGLEKALPLLMEGTRLSPDRALEAGLIEELAADRETLLSRARAWIRDNPSPRQPWDEKGYRIPGGTPAHPKVAQMLMAAPAMLRKKTRGLLPAPEAILAAASEGALVDFAAAQRIESSYFLQLVLTPEAKNQIRFFFQLNGITGGSSRPEGFAKTSVNRLGILGAGMMGAGIAYVAAKVGIEVVLLDRTRQQAEKGKAYSAQVLDRQLSKGRITREQKDDLLERIQPTTEMNDFAGCDLLIEAVFEDRELKGRLTGEAEKNLAEGAFVASNTSTLPITELAQAVRRPENFIGLHFFSPVDKMPLVEIICGQKTSPQTLAKAFDFVQQLRKTPIVVNDSLGFFTSRVFSTFLDEGAALLEEGVDPLLIDNLARLAGMPVGPLTVMDEVSQQLLVKVRKANRELLQERGEVLEENATDRVLAVLTGSHGREGKAYNGGFYDYPREGRKTIWAELYTLFRKPEVEISRRDIQDRILFRQALEAVRCLEEGVLRSVADGNVGSIFGIGFPAHTGGQLQFINSCGLQRFVARARQLEQLYGERFAPPALLLEKAANHELFI</sequence>
<evidence type="ECO:0000256" key="4">
    <source>
        <dbReference type="ARBA" id="ARBA00022963"/>
    </source>
</evidence>
<dbReference type="EMBL" id="NAAD01000007">
    <property type="protein sequence ID" value="ORJ60577.1"/>
    <property type="molecule type" value="Genomic_DNA"/>
</dbReference>
<evidence type="ECO:0000259" key="11">
    <source>
        <dbReference type="Pfam" id="PF00725"/>
    </source>
</evidence>
<comment type="pathway">
    <text evidence="1">Lipid metabolism; fatty acid beta-oxidation.</text>
</comment>
<evidence type="ECO:0000313" key="13">
    <source>
        <dbReference type="EMBL" id="ORJ60577.1"/>
    </source>
</evidence>
<reference evidence="13 14" key="1">
    <citation type="submission" date="2017-03" db="EMBL/GenBank/DDBJ databases">
        <title>Genome sequence of Geothermobacter sp. EPR-M, Deep-Sea Iron Reducer.</title>
        <authorList>
            <person name="Tully B."/>
            <person name="Savalia P."/>
            <person name="Abuyen K."/>
            <person name="Baughan C."/>
            <person name="Romero E."/>
            <person name="Ronkowski C."/>
            <person name="Torres B."/>
            <person name="Tremblay J."/>
            <person name="Trujillo A."/>
            <person name="Tyler M."/>
            <person name="Perez-Rodriguez I."/>
            <person name="Amend J."/>
        </authorList>
    </citation>
    <scope>NUCLEOTIDE SEQUENCE [LARGE SCALE GENOMIC DNA]</scope>
    <source>
        <strain evidence="13 14">EPR-M</strain>
    </source>
</reference>
<feature type="domain" description="3-hydroxyacyl-CoA dehydrogenase C-terminal" evidence="11">
    <location>
        <begin position="495"/>
        <end position="595"/>
    </location>
</feature>
<dbReference type="CDD" id="cd06558">
    <property type="entry name" value="crotonase-like"/>
    <property type="match status" value="1"/>
</dbReference>
<dbReference type="PANTHER" id="PTHR43612">
    <property type="entry name" value="TRIFUNCTIONAL ENZYME SUBUNIT ALPHA"/>
    <property type="match status" value="1"/>
</dbReference>
<dbReference type="RefSeq" id="WP_085010058.1">
    <property type="nucleotide sequence ID" value="NZ_NAAD01000007.1"/>
</dbReference>
<keyword evidence="14" id="KW-1185">Reference proteome</keyword>
<keyword evidence="9" id="KW-0511">Multifunctional enzyme</keyword>
<evidence type="ECO:0000256" key="3">
    <source>
        <dbReference type="ARBA" id="ARBA00022832"/>
    </source>
</evidence>
<evidence type="ECO:0000313" key="14">
    <source>
        <dbReference type="Proteomes" id="UP000193136"/>
    </source>
</evidence>
<dbReference type="InterPro" id="IPR006108">
    <property type="entry name" value="3HC_DH_C"/>
</dbReference>
<dbReference type="Gene3D" id="3.40.50.720">
    <property type="entry name" value="NAD(P)-binding Rossmann-like Domain"/>
    <property type="match status" value="1"/>
</dbReference>
<organism evidence="13 14">
    <name type="scientific">Geothermobacter hydrogeniphilus</name>
    <dbReference type="NCBI Taxonomy" id="1969733"/>
    <lineage>
        <taxon>Bacteria</taxon>
        <taxon>Pseudomonadati</taxon>
        <taxon>Thermodesulfobacteriota</taxon>
        <taxon>Desulfuromonadia</taxon>
        <taxon>Desulfuromonadales</taxon>
        <taxon>Geothermobacteraceae</taxon>
        <taxon>Geothermobacter</taxon>
    </lineage>
</organism>
<dbReference type="Pfam" id="PF00378">
    <property type="entry name" value="ECH_1"/>
    <property type="match status" value="1"/>
</dbReference>
<evidence type="ECO:0000256" key="9">
    <source>
        <dbReference type="ARBA" id="ARBA00023268"/>
    </source>
</evidence>
<protein>
    <submittedName>
        <fullName evidence="13">3-hydroxyacyl-CoA dehydrogenase</fullName>
    </submittedName>
</protein>
<name>A0A1X0Y636_9BACT</name>
<comment type="catalytic activity">
    <reaction evidence="10">
        <text>a (3S)-3-hydroxyacyl-CoA + NAD(+) = a 3-oxoacyl-CoA + NADH + H(+)</text>
        <dbReference type="Rhea" id="RHEA:22432"/>
        <dbReference type="ChEBI" id="CHEBI:15378"/>
        <dbReference type="ChEBI" id="CHEBI:57318"/>
        <dbReference type="ChEBI" id="CHEBI:57540"/>
        <dbReference type="ChEBI" id="CHEBI:57945"/>
        <dbReference type="ChEBI" id="CHEBI:90726"/>
        <dbReference type="EC" id="1.1.1.35"/>
    </reaction>
</comment>
<evidence type="ECO:0000256" key="5">
    <source>
        <dbReference type="ARBA" id="ARBA00023002"/>
    </source>
</evidence>
<dbReference type="UniPathway" id="UPA00659"/>
<dbReference type="SUPFAM" id="SSF52096">
    <property type="entry name" value="ClpP/crotonase"/>
    <property type="match status" value="1"/>
</dbReference>
<evidence type="ECO:0000259" key="12">
    <source>
        <dbReference type="Pfam" id="PF02737"/>
    </source>
</evidence>
<dbReference type="InterPro" id="IPR029045">
    <property type="entry name" value="ClpP/crotonase-like_dom_sf"/>
</dbReference>
<evidence type="ECO:0000256" key="8">
    <source>
        <dbReference type="ARBA" id="ARBA00023239"/>
    </source>
</evidence>
<feature type="domain" description="3-hydroxyacyl-CoA dehydrogenase NAD binding" evidence="12">
    <location>
        <begin position="315"/>
        <end position="492"/>
    </location>
</feature>
<evidence type="ECO:0000256" key="7">
    <source>
        <dbReference type="ARBA" id="ARBA00023098"/>
    </source>
</evidence>
<evidence type="ECO:0000256" key="6">
    <source>
        <dbReference type="ARBA" id="ARBA00023027"/>
    </source>
</evidence>
<keyword evidence="6" id="KW-0520">NAD</keyword>
<dbReference type="GO" id="GO:0006635">
    <property type="term" value="P:fatty acid beta-oxidation"/>
    <property type="evidence" value="ECO:0007669"/>
    <property type="project" value="UniProtKB-UniPathway"/>
</dbReference>
<comment type="caution">
    <text evidence="13">The sequence shown here is derived from an EMBL/GenBank/DDBJ whole genome shotgun (WGS) entry which is preliminary data.</text>
</comment>
<evidence type="ECO:0000256" key="2">
    <source>
        <dbReference type="ARBA" id="ARBA00007005"/>
    </source>
</evidence>
<dbReference type="Pfam" id="PF02737">
    <property type="entry name" value="3HCDH_N"/>
    <property type="match status" value="1"/>
</dbReference>
<dbReference type="SUPFAM" id="SSF51735">
    <property type="entry name" value="NAD(P)-binding Rossmann-fold domains"/>
    <property type="match status" value="1"/>
</dbReference>
<dbReference type="STRING" id="1969733.B5V00_07000"/>
<dbReference type="OrthoDB" id="9775332at2"/>
<accession>A0A1X0Y636</accession>
<dbReference type="SUPFAM" id="SSF48179">
    <property type="entry name" value="6-phosphogluconate dehydrogenase C-terminal domain-like"/>
    <property type="match status" value="2"/>
</dbReference>
<evidence type="ECO:0000256" key="10">
    <source>
        <dbReference type="ARBA" id="ARBA00049556"/>
    </source>
</evidence>
<dbReference type="GO" id="GO:0004300">
    <property type="term" value="F:enoyl-CoA hydratase activity"/>
    <property type="evidence" value="ECO:0007669"/>
    <property type="project" value="TreeGrafter"/>
</dbReference>
<gene>
    <name evidence="13" type="ORF">B5V00_07000</name>
</gene>
<comment type="similarity">
    <text evidence="2">In the central section; belongs to the 3-hydroxyacyl-CoA dehydrogenase family.</text>
</comment>
<dbReference type="InterPro" id="IPR006176">
    <property type="entry name" value="3-OHacyl-CoA_DH_NAD-bd"/>
</dbReference>
<dbReference type="GO" id="GO:0016509">
    <property type="term" value="F:long-chain (3S)-3-hydroxyacyl-CoA dehydrogenase (NAD+) activity"/>
    <property type="evidence" value="ECO:0007669"/>
    <property type="project" value="TreeGrafter"/>
</dbReference>
<keyword evidence="5" id="KW-0560">Oxidoreductase</keyword>
<dbReference type="InterPro" id="IPR008927">
    <property type="entry name" value="6-PGluconate_DH-like_C_sf"/>
</dbReference>
<keyword evidence="4" id="KW-0442">Lipid degradation</keyword>
<dbReference type="InterPro" id="IPR036291">
    <property type="entry name" value="NAD(P)-bd_dom_sf"/>
</dbReference>
<dbReference type="Proteomes" id="UP000193136">
    <property type="component" value="Unassembled WGS sequence"/>
</dbReference>
<keyword evidence="7" id="KW-0443">Lipid metabolism</keyword>
<dbReference type="InterPro" id="IPR050136">
    <property type="entry name" value="FA_oxidation_alpha_subunit"/>
</dbReference>
<dbReference type="Pfam" id="PF00725">
    <property type="entry name" value="3HCDH"/>
    <property type="match status" value="1"/>
</dbReference>
<dbReference type="Gene3D" id="3.90.226.10">
    <property type="entry name" value="2-enoyl-CoA Hydratase, Chain A, domain 1"/>
    <property type="match status" value="1"/>
</dbReference>
<proteinExistence type="inferred from homology"/>
<dbReference type="PANTHER" id="PTHR43612:SF3">
    <property type="entry name" value="TRIFUNCTIONAL ENZYME SUBUNIT ALPHA, MITOCHONDRIAL"/>
    <property type="match status" value="1"/>
</dbReference>
<dbReference type="GO" id="GO:0070403">
    <property type="term" value="F:NAD+ binding"/>
    <property type="evidence" value="ECO:0007669"/>
    <property type="project" value="InterPro"/>
</dbReference>
<evidence type="ECO:0000256" key="1">
    <source>
        <dbReference type="ARBA" id="ARBA00005005"/>
    </source>
</evidence>
<dbReference type="Gene3D" id="1.10.1040.50">
    <property type="match status" value="1"/>
</dbReference>
<keyword evidence="3" id="KW-0276">Fatty acid metabolism</keyword>
<dbReference type="FunFam" id="3.40.50.720:FF:000009">
    <property type="entry name" value="Fatty oxidation complex, alpha subunit"/>
    <property type="match status" value="1"/>
</dbReference>
<dbReference type="InterPro" id="IPR001753">
    <property type="entry name" value="Enoyl-CoA_hydra/iso"/>
</dbReference>
<keyword evidence="8" id="KW-0456">Lyase</keyword>